<evidence type="ECO:0000256" key="3">
    <source>
        <dbReference type="ARBA" id="ARBA00010541"/>
    </source>
</evidence>
<keyword evidence="19" id="KW-1185">Reference proteome</keyword>
<evidence type="ECO:0000313" key="18">
    <source>
        <dbReference type="Proteomes" id="UP000050497"/>
    </source>
</evidence>
<evidence type="ECO:0000313" key="16">
    <source>
        <dbReference type="EMBL" id="KPQ12619.1"/>
    </source>
</evidence>
<dbReference type="STRING" id="1653334.GA0071312_3716"/>
<keyword evidence="12" id="KW-0346">Stress response</keyword>
<reference evidence="17 19" key="2">
    <citation type="submission" date="2016-08" db="EMBL/GenBank/DDBJ databases">
        <authorList>
            <person name="Varghese N."/>
            <person name="Submissions Spin"/>
        </authorList>
    </citation>
    <scope>NUCLEOTIDE SEQUENCE [LARGE SCALE GENOMIC DNA]</scope>
    <source>
        <strain evidence="17 19">HL-109</strain>
    </source>
</reference>
<accession>A0A0P7Y5R4</accession>
<dbReference type="FunFam" id="2.40.10.120:FF:000007">
    <property type="entry name" value="Periplasmic serine endoprotease DegP-like"/>
    <property type="match status" value="1"/>
</dbReference>
<dbReference type="PANTHER" id="PTHR22939:SF130">
    <property type="entry name" value="PERIPLASMIC SERINE ENDOPROTEASE DEGP-LIKE-RELATED"/>
    <property type="match status" value="1"/>
</dbReference>
<dbReference type="Gene3D" id="2.30.42.10">
    <property type="match status" value="1"/>
</dbReference>
<comment type="caution">
    <text evidence="16">The sequence shown here is derived from an EMBL/GenBank/DDBJ whole genome shotgun (WGS) entry which is preliminary data.</text>
</comment>
<evidence type="ECO:0000256" key="10">
    <source>
        <dbReference type="ARBA" id="ARBA00022801"/>
    </source>
</evidence>
<dbReference type="InterPro" id="IPR009003">
    <property type="entry name" value="Peptidase_S1_PA"/>
</dbReference>
<dbReference type="SMART" id="SM00228">
    <property type="entry name" value="PDZ"/>
    <property type="match status" value="1"/>
</dbReference>
<evidence type="ECO:0000256" key="7">
    <source>
        <dbReference type="ARBA" id="ARBA00022729"/>
    </source>
</evidence>
<gene>
    <name evidence="17" type="ORF">GA0071312_3716</name>
    <name evidence="16" type="ORF">HLUCCO17_00560</name>
</gene>
<reference evidence="16 18" key="1">
    <citation type="submission" date="2015-09" db="EMBL/GenBank/DDBJ databases">
        <title>Identification and resolution of microdiversity through metagenomic sequencing of parallel consortia.</title>
        <authorList>
            <person name="Nelson W.C."/>
            <person name="Romine M.F."/>
            <person name="Lindemann S.R."/>
        </authorList>
    </citation>
    <scope>NUCLEOTIDE SEQUENCE [LARGE SCALE GENOMIC DNA]</scope>
    <source>
        <strain evidence="16">HL-109</strain>
    </source>
</reference>
<evidence type="ECO:0000256" key="1">
    <source>
        <dbReference type="ARBA" id="ARBA00001772"/>
    </source>
</evidence>
<proteinExistence type="inferred from homology"/>
<dbReference type="PANTHER" id="PTHR22939">
    <property type="entry name" value="SERINE PROTEASE FAMILY S1C HTRA-RELATED"/>
    <property type="match status" value="1"/>
</dbReference>
<dbReference type="Proteomes" id="UP000050497">
    <property type="component" value="Unassembled WGS sequence"/>
</dbReference>
<dbReference type="PATRIC" id="fig|1653334.4.peg.1872"/>
<evidence type="ECO:0000259" key="15">
    <source>
        <dbReference type="PROSITE" id="PS50106"/>
    </source>
</evidence>
<evidence type="ECO:0000313" key="17">
    <source>
        <dbReference type="EMBL" id="SCC82706.1"/>
    </source>
</evidence>
<dbReference type="EC" id="3.4.21.107" evidence="4"/>
<dbReference type="InterPro" id="IPR001940">
    <property type="entry name" value="Peptidase_S1C"/>
</dbReference>
<feature type="region of interest" description="Disordered" evidence="14">
    <location>
        <begin position="116"/>
        <end position="137"/>
    </location>
</feature>
<dbReference type="Pfam" id="PF13365">
    <property type="entry name" value="Trypsin_2"/>
    <property type="match status" value="1"/>
</dbReference>
<dbReference type="EMBL" id="FMBM01000003">
    <property type="protein sequence ID" value="SCC82706.1"/>
    <property type="molecule type" value="Genomic_DNA"/>
</dbReference>
<dbReference type="PROSITE" id="PS50106">
    <property type="entry name" value="PDZ"/>
    <property type="match status" value="1"/>
</dbReference>
<evidence type="ECO:0000313" key="19">
    <source>
        <dbReference type="Proteomes" id="UP000182800"/>
    </source>
</evidence>
<dbReference type="Proteomes" id="UP000182800">
    <property type="component" value="Unassembled WGS sequence"/>
</dbReference>
<name>A0A0P7Y5R4_9HYPH</name>
<evidence type="ECO:0000256" key="14">
    <source>
        <dbReference type="SAM" id="MobiDB-lite"/>
    </source>
</evidence>
<protein>
    <recommendedName>
        <fullName evidence="5">Probable periplasmic serine endoprotease DegP-like</fullName>
        <ecNumber evidence="4">3.4.21.107</ecNumber>
    </recommendedName>
    <alternativeName>
        <fullName evidence="13">Protease Do</fullName>
    </alternativeName>
</protein>
<keyword evidence="7" id="KW-0732">Signal</keyword>
<dbReference type="SUPFAM" id="SSF50156">
    <property type="entry name" value="PDZ domain-like"/>
    <property type="match status" value="1"/>
</dbReference>
<dbReference type="GO" id="GO:0042597">
    <property type="term" value="C:periplasmic space"/>
    <property type="evidence" value="ECO:0007669"/>
    <property type="project" value="UniProtKB-SubCell"/>
</dbReference>
<evidence type="ECO:0000256" key="4">
    <source>
        <dbReference type="ARBA" id="ARBA00013035"/>
    </source>
</evidence>
<dbReference type="CDD" id="cd10839">
    <property type="entry name" value="cpPDZ1_DegP-like"/>
    <property type="match status" value="1"/>
</dbReference>
<organism evidence="16 18">
    <name type="scientific">Saliniramus fredricksonii</name>
    <dbReference type="NCBI Taxonomy" id="1653334"/>
    <lineage>
        <taxon>Bacteria</taxon>
        <taxon>Pseudomonadati</taxon>
        <taxon>Pseudomonadota</taxon>
        <taxon>Alphaproteobacteria</taxon>
        <taxon>Hyphomicrobiales</taxon>
        <taxon>Salinarimonadaceae</taxon>
        <taxon>Saliniramus</taxon>
    </lineage>
</organism>
<dbReference type="Pfam" id="PF13180">
    <property type="entry name" value="PDZ_2"/>
    <property type="match status" value="1"/>
</dbReference>
<evidence type="ECO:0000256" key="8">
    <source>
        <dbReference type="ARBA" id="ARBA00022737"/>
    </source>
</evidence>
<dbReference type="OrthoDB" id="7358927at2"/>
<evidence type="ECO:0000256" key="2">
    <source>
        <dbReference type="ARBA" id="ARBA00004418"/>
    </source>
</evidence>
<dbReference type="InterPro" id="IPR001478">
    <property type="entry name" value="PDZ"/>
</dbReference>
<comment type="similarity">
    <text evidence="3">Belongs to the peptidase S1C family.</text>
</comment>
<evidence type="ECO:0000256" key="9">
    <source>
        <dbReference type="ARBA" id="ARBA00022764"/>
    </source>
</evidence>
<dbReference type="InterPro" id="IPR036034">
    <property type="entry name" value="PDZ_sf"/>
</dbReference>
<keyword evidence="6 16" id="KW-0645">Protease</keyword>
<dbReference type="EMBL" id="LJSX01000001">
    <property type="protein sequence ID" value="KPQ12619.1"/>
    <property type="molecule type" value="Genomic_DNA"/>
</dbReference>
<keyword evidence="11" id="KW-0720">Serine protease</keyword>
<dbReference type="Gene3D" id="2.40.10.120">
    <property type="match status" value="1"/>
</dbReference>
<evidence type="ECO:0000256" key="12">
    <source>
        <dbReference type="ARBA" id="ARBA00023016"/>
    </source>
</evidence>
<comment type="subcellular location">
    <subcellularLocation>
        <location evidence="2">Periplasm</location>
    </subcellularLocation>
</comment>
<keyword evidence="9" id="KW-0574">Periplasm</keyword>
<keyword evidence="8" id="KW-0677">Repeat</keyword>
<feature type="region of interest" description="Disordered" evidence="14">
    <location>
        <begin position="72"/>
        <end position="99"/>
    </location>
</feature>
<feature type="domain" description="PDZ" evidence="15">
    <location>
        <begin position="297"/>
        <end position="366"/>
    </location>
</feature>
<dbReference type="PRINTS" id="PR00834">
    <property type="entry name" value="PROTEASES2C"/>
</dbReference>
<comment type="catalytic activity">
    <reaction evidence="1">
        <text>Acts on substrates that are at least partially unfolded. The cleavage site P1 residue is normally between a pair of hydrophobic residues, such as Val-|-Val.</text>
        <dbReference type="EC" id="3.4.21.107"/>
    </reaction>
</comment>
<dbReference type="SUPFAM" id="SSF50494">
    <property type="entry name" value="Trypsin-like serine proteases"/>
    <property type="match status" value="1"/>
</dbReference>
<sequence>MQIKSFTRNNLGIATAAALGALVAGSGIGLVGSYAQAGAEPLRLEEPVRMPSFADVVERVSPAVVSVRVTIEPEQAERSETRRGPRGGPGQQFGMPDIDPDHPLYEFFRRFEEFGFGPGPRGGEPAPQRPPRRAASQGSGFFISGDGYVVTNDHVVRNATTVEVMLDDGSSFEAEVVGNDPRTDLALLKIDAPEQDFPYLNLADERSRIGDWVVAIGNPFGLGGSVTAGIISGEARDIGAGPYDEFLQIDAPINRGNSGGPTFNLAGEVVGVNTAIFSPSGGNIGIAFAIPAHVTSNVVTALMEQGEVVRGYLGVQIQPVTQEIAEAMGRDDTQGALVAQPQPDSPADEAGLESGDIILSVDGESIADHRALSRRIADIDPGTAITLEIVRRGDVREISVEIGRLSDA</sequence>
<evidence type="ECO:0000256" key="11">
    <source>
        <dbReference type="ARBA" id="ARBA00022825"/>
    </source>
</evidence>
<evidence type="ECO:0000256" key="13">
    <source>
        <dbReference type="ARBA" id="ARBA00032850"/>
    </source>
</evidence>
<dbReference type="AlphaFoldDB" id="A0A0P7Y5R4"/>
<dbReference type="GO" id="GO:0004252">
    <property type="term" value="F:serine-type endopeptidase activity"/>
    <property type="evidence" value="ECO:0007669"/>
    <property type="project" value="InterPro"/>
</dbReference>
<evidence type="ECO:0000256" key="6">
    <source>
        <dbReference type="ARBA" id="ARBA00022670"/>
    </source>
</evidence>
<keyword evidence="10" id="KW-0378">Hydrolase</keyword>
<dbReference type="GO" id="GO:0006508">
    <property type="term" value="P:proteolysis"/>
    <property type="evidence" value="ECO:0007669"/>
    <property type="project" value="UniProtKB-KW"/>
</dbReference>
<dbReference type="RefSeq" id="WP_074446488.1">
    <property type="nucleotide sequence ID" value="NZ_FMBM01000003.1"/>
</dbReference>
<evidence type="ECO:0000256" key="5">
    <source>
        <dbReference type="ARBA" id="ARBA00013958"/>
    </source>
</evidence>